<dbReference type="AlphaFoldDB" id="H8L2U8"/>
<feature type="region of interest" description="Disordered" evidence="1">
    <location>
        <begin position="423"/>
        <end position="446"/>
    </location>
</feature>
<evidence type="ECO:0000256" key="1">
    <source>
        <dbReference type="SAM" id="MobiDB-lite"/>
    </source>
</evidence>
<organism evidence="2 3">
    <name type="scientific">Frateuria aurantia (strain ATCC 33424 / DSM 6220 / KCTC 2777 / LMG 1558 / NBRC 3245 / NCIMB 13370)</name>
    <name type="common">Acetobacter aurantius</name>
    <dbReference type="NCBI Taxonomy" id="767434"/>
    <lineage>
        <taxon>Bacteria</taxon>
        <taxon>Pseudomonadati</taxon>
        <taxon>Pseudomonadota</taxon>
        <taxon>Gammaproteobacteria</taxon>
        <taxon>Lysobacterales</taxon>
        <taxon>Rhodanobacteraceae</taxon>
        <taxon>Frateuria</taxon>
    </lineage>
</organism>
<accession>H8L2U8</accession>
<proteinExistence type="predicted"/>
<dbReference type="eggNOG" id="ENOG502Z7W3">
    <property type="taxonomic scope" value="Bacteria"/>
</dbReference>
<evidence type="ECO:0000313" key="3">
    <source>
        <dbReference type="Proteomes" id="UP000005234"/>
    </source>
</evidence>
<protein>
    <submittedName>
        <fullName evidence="2">Uncharacterized protein</fullName>
    </submittedName>
</protein>
<name>H8L2U8_FRAAD</name>
<evidence type="ECO:0000313" key="2">
    <source>
        <dbReference type="EMBL" id="AFC87304.1"/>
    </source>
</evidence>
<dbReference type="EMBL" id="CP003350">
    <property type="protein sequence ID" value="AFC87304.1"/>
    <property type="molecule type" value="Genomic_DNA"/>
</dbReference>
<dbReference type="RefSeq" id="WP_014404307.1">
    <property type="nucleotide sequence ID" value="NC_017033.1"/>
</dbReference>
<reference evidence="2" key="1">
    <citation type="submission" date="2012-02" db="EMBL/GenBank/DDBJ databases">
        <title>The complete genome of Frateuria aurantia DSM 6220.</title>
        <authorList>
            <consortium name="US DOE Joint Genome Institute (JGI-PGF)"/>
            <person name="Lucas S."/>
            <person name="Copeland A."/>
            <person name="Lapidus A."/>
            <person name="Glavina del Rio T."/>
            <person name="Dalin E."/>
            <person name="Tice H."/>
            <person name="Bruce D."/>
            <person name="Goodwin L."/>
            <person name="Pitluck S."/>
            <person name="Peters L."/>
            <person name="Ovchinnikova G."/>
            <person name="Teshima H."/>
            <person name="Kyrpides N."/>
            <person name="Mavromatis K."/>
            <person name="Ivanova N."/>
            <person name="Brettin T."/>
            <person name="Detter J.C."/>
            <person name="Han C."/>
            <person name="Larimer F."/>
            <person name="Land M."/>
            <person name="Hauser L."/>
            <person name="Markowitz V."/>
            <person name="Cheng J.-F."/>
            <person name="Hugenholtz P."/>
            <person name="Woyke T."/>
            <person name="Wu D."/>
            <person name="Brambilla E."/>
            <person name="Klenk H.-P."/>
            <person name="Eisen J.A."/>
        </authorList>
    </citation>
    <scope>NUCLEOTIDE SEQUENCE</scope>
    <source>
        <strain evidence="2">DSM 6220</strain>
    </source>
</reference>
<sequence length="446" mass="48751">MSGPIDLDSHDTGLNDQLRDGVVAEDIPAIFPLLRGRGLLRAFTALFHGGEGQVLLRLLVLRTLGARSNAPEWTPQDIRDHLSFIDPVKLETVVQRLRDHDLLSWDAETQRYRVDALGRKALAALTTLLDFEQDDEDGLGYITSQLAAGQAVGRVSADELGHLLARLSELKDDFDRAVLSGSEHRIHAAAQTLGSVWTWVEKGTAIIEAITEAQELDLRAHRLAQAVGRAQSAMLRQAGIFQRELNKIDQHRIHLGRSGLSSSDLVGWLRRLDTSALCAFASEQHLLPLQPAFVQDQIALDVAEFELLERERAAAEVTALPTAEATPPATDLPHDEEDLSHLDAWQKILEGITEPVGLEHAVTPESYAISAYRLSLLGLIGDPESASLDGAAADLARLPLSLEVEPRLLDVDLGEVRQISAGRISPHTAASPVRRRRASKETPPHA</sequence>
<dbReference type="KEGG" id="fau:Fraau_2974"/>
<dbReference type="HOGENOM" id="CLU_642399_0_0_6"/>
<dbReference type="Proteomes" id="UP000005234">
    <property type="component" value="Chromosome"/>
</dbReference>
<keyword evidence="3" id="KW-1185">Reference proteome</keyword>
<dbReference type="STRING" id="767434.Fraau_2974"/>
<gene>
    <name evidence="2" type="ordered locus">Fraau_2974</name>
</gene>